<reference evidence="2" key="1">
    <citation type="submission" date="2016-01" db="EMBL/GenBank/DDBJ databases">
        <title>Reference transcriptome for the parasite Schistocephalus solidus: insights into the molecular evolution of parasitism.</title>
        <authorList>
            <person name="Hebert F.O."/>
            <person name="Grambauer S."/>
            <person name="Barber I."/>
            <person name="Landry C.R."/>
            <person name="Aubin-Horth N."/>
        </authorList>
    </citation>
    <scope>NUCLEOTIDE SEQUENCE</scope>
</reference>
<organism evidence="2">
    <name type="scientific">Schistocephalus solidus</name>
    <name type="common">Tapeworm</name>
    <dbReference type="NCBI Taxonomy" id="70667"/>
    <lineage>
        <taxon>Eukaryota</taxon>
        <taxon>Metazoa</taxon>
        <taxon>Spiralia</taxon>
        <taxon>Lophotrochozoa</taxon>
        <taxon>Platyhelminthes</taxon>
        <taxon>Cestoda</taxon>
        <taxon>Eucestoda</taxon>
        <taxon>Diphyllobothriidea</taxon>
        <taxon>Diphyllobothriidae</taxon>
        <taxon>Schistocephalus</taxon>
    </lineage>
</organism>
<sequence length="802" mass="86774">MISNFSKKLKQIGLTEYPKLLFTKGLSGISLGKTETCKSTSEISTKIPWVAQRATVGPCPAWNGQQQLEEELLDTVEFIGKTLRDLANSLHRNNEEMLKMVKQSAACCSTMDSSGTTFKNQHPERGCATVSVPSDRLLATLTPTPLQTTEENSVYSGKFDCLEVARSRQNQPKELNSSEFGEIRQLLEHLGKKFGAQSKQLNSMLSTTTCRPSMELGVQEIKPIMERLDKMCAELAEMKQCGEMKTEPGSQNPIDTALMHALEELNSGLATLGKSSCEILSKLELLNGKIAIPDKSGLLDLPTAMPEQLVSSPEAREMNFDAALRELKTRVQTLEEQSCLTLKALAGLQKSRPVSPIESSISCTPLEPPSLPKSATTPGTASPEVPETTSKSEAEGAVAGGGGGNDDDDDSNSVVLETLDELKSLLQLLGQDLDLIVSHRNSPECSFCGHRKDTKLKSTGTCGDGRTAQLLEELRSGVLNLIEGFRRIAPGGACGQRDLPALPKPQKKPAVSEDLPASSQLGDSATKQMLRELKVGIQVLTEEFCKFQHRGVCQTQKSSPQCRRTPNQQLPRISAKVGKSISGGRCSPQPKSKSTDDRGIKKKSSPFPTRCAFAFSIAPLRPQAVAYPENSAGGRKRPAGRLEAGRPLWDGAPGLLPTPPTGLPQTQVHGQVDCALERLPRASHMAATGQKRVPSGHKRPLGAEVKGKLPATPSAPQNTPVPEEEIGNDGGRESDLNANFNFPVGTESRQNSNARLKWIALTPVSEGGETAQFPTQSLSGDKPKRRLQGFRISYNKTRTHRR</sequence>
<evidence type="ECO:0000313" key="2">
    <source>
        <dbReference type="EMBL" id="JAP48303.1"/>
    </source>
</evidence>
<name>A0A0X3P9D7_SCHSO</name>
<feature type="region of interest" description="Disordered" evidence="1">
    <location>
        <begin position="556"/>
        <end position="605"/>
    </location>
</feature>
<dbReference type="AlphaFoldDB" id="A0A0X3P9D7"/>
<protein>
    <submittedName>
        <fullName evidence="2">Uncharacterized protein</fullName>
    </submittedName>
</protein>
<feature type="region of interest" description="Disordered" evidence="1">
    <location>
        <begin position="355"/>
        <end position="412"/>
    </location>
</feature>
<proteinExistence type="predicted"/>
<evidence type="ECO:0000256" key="1">
    <source>
        <dbReference type="SAM" id="MobiDB-lite"/>
    </source>
</evidence>
<feature type="region of interest" description="Disordered" evidence="1">
    <location>
        <begin position="685"/>
        <end position="802"/>
    </location>
</feature>
<accession>A0A0X3P9D7</accession>
<dbReference type="EMBL" id="GEEE01014922">
    <property type="protein sequence ID" value="JAP48303.1"/>
    <property type="molecule type" value="Transcribed_RNA"/>
</dbReference>
<feature type="compositionally biased region" description="Polar residues" evidence="1">
    <location>
        <begin position="556"/>
        <end position="571"/>
    </location>
</feature>
<feature type="region of interest" description="Disordered" evidence="1">
    <location>
        <begin position="496"/>
        <end position="522"/>
    </location>
</feature>
<gene>
    <name evidence="2" type="ORF">TR120430</name>
</gene>